<reference evidence="1 2" key="1">
    <citation type="submission" date="2018-08" db="EMBL/GenBank/DDBJ databases">
        <title>Pallidiluteibacterium maritimus gen. nov., sp. nov., isolated from coastal sediment.</title>
        <authorList>
            <person name="Zhou L.Y."/>
        </authorList>
    </citation>
    <scope>NUCLEOTIDE SEQUENCE [LARGE SCALE GENOMIC DNA]</scope>
    <source>
        <strain evidence="1 2">XSD2</strain>
    </source>
</reference>
<sequence length="153" mass="16964">MQQPENIKALILEELNKMIREKTDLLEQTIKAAKESRDNETKSSVGDKYETGRAMVQMELEKSQAQLAQTESLKTSLSRIDPNSKFTNVAFGSLVVTSQGTYFFSIAHGKVVLDKEVIFCLSPVSPVGKLLAGKKAGDEVQFQGKEIKIIQID</sequence>
<dbReference type="AlphaFoldDB" id="A0A399SV57"/>
<protein>
    <submittedName>
        <fullName evidence="1">3-oxoacyl-ACP synthase</fullName>
    </submittedName>
</protein>
<evidence type="ECO:0000313" key="2">
    <source>
        <dbReference type="Proteomes" id="UP000265926"/>
    </source>
</evidence>
<dbReference type="EMBL" id="QWGR01000006">
    <property type="protein sequence ID" value="RIJ47920.1"/>
    <property type="molecule type" value="Genomic_DNA"/>
</dbReference>
<proteinExistence type="predicted"/>
<dbReference type="OrthoDB" id="667380at2"/>
<accession>A0A399SV57</accession>
<keyword evidence="2" id="KW-1185">Reference proteome</keyword>
<dbReference type="RefSeq" id="WP_119438266.1">
    <property type="nucleotide sequence ID" value="NZ_QWGR01000006.1"/>
</dbReference>
<evidence type="ECO:0000313" key="1">
    <source>
        <dbReference type="EMBL" id="RIJ47920.1"/>
    </source>
</evidence>
<name>A0A399SV57_9BACT</name>
<gene>
    <name evidence="1" type="ORF">D1614_12395</name>
</gene>
<organism evidence="1 2">
    <name type="scientific">Maribellus luteus</name>
    <dbReference type="NCBI Taxonomy" id="2305463"/>
    <lineage>
        <taxon>Bacteria</taxon>
        <taxon>Pseudomonadati</taxon>
        <taxon>Bacteroidota</taxon>
        <taxon>Bacteroidia</taxon>
        <taxon>Marinilabiliales</taxon>
        <taxon>Prolixibacteraceae</taxon>
        <taxon>Maribellus</taxon>
    </lineage>
</organism>
<dbReference type="Proteomes" id="UP000265926">
    <property type="component" value="Unassembled WGS sequence"/>
</dbReference>
<comment type="caution">
    <text evidence="1">The sequence shown here is derived from an EMBL/GenBank/DDBJ whole genome shotgun (WGS) entry which is preliminary data.</text>
</comment>